<evidence type="ECO:0000313" key="2">
    <source>
        <dbReference type="Proteomes" id="UP000727456"/>
    </source>
</evidence>
<organism evidence="1 2">
    <name type="scientific">Sphingomonas vulcanisoli</name>
    <dbReference type="NCBI Taxonomy" id="1658060"/>
    <lineage>
        <taxon>Bacteria</taxon>
        <taxon>Pseudomonadati</taxon>
        <taxon>Pseudomonadota</taxon>
        <taxon>Alphaproteobacteria</taxon>
        <taxon>Sphingomonadales</taxon>
        <taxon>Sphingomonadaceae</taxon>
        <taxon>Sphingomonas</taxon>
    </lineage>
</organism>
<keyword evidence="2" id="KW-1185">Reference proteome</keyword>
<protein>
    <submittedName>
        <fullName evidence="1">Uncharacterized protein</fullName>
    </submittedName>
</protein>
<evidence type="ECO:0000313" key="1">
    <source>
        <dbReference type="EMBL" id="NIJ06809.1"/>
    </source>
</evidence>
<gene>
    <name evidence="1" type="ORF">FHS31_000391</name>
</gene>
<sequence>MITALLVLALCPPSRGRMTVLPLTANAGERALQTALDHGAGLIGRGPLTGSFVISGELSRLRAPLLASGAMLLAAPAGCGERRL</sequence>
<reference evidence="1 2" key="1">
    <citation type="submission" date="2020-03" db="EMBL/GenBank/DDBJ databases">
        <title>Genomic Encyclopedia of Type Strains, Phase III (KMG-III): the genomes of soil and plant-associated and newly described type strains.</title>
        <authorList>
            <person name="Whitman W."/>
        </authorList>
    </citation>
    <scope>NUCLEOTIDE SEQUENCE [LARGE SCALE GENOMIC DNA]</scope>
    <source>
        <strain evidence="1 2">CECT 8804</strain>
    </source>
</reference>
<proteinExistence type="predicted"/>
<dbReference type="Proteomes" id="UP000727456">
    <property type="component" value="Unassembled WGS sequence"/>
</dbReference>
<dbReference type="RefSeq" id="WP_341786262.1">
    <property type="nucleotide sequence ID" value="NZ_JAAOZC010000001.1"/>
</dbReference>
<comment type="caution">
    <text evidence="1">The sequence shown here is derived from an EMBL/GenBank/DDBJ whole genome shotgun (WGS) entry which is preliminary data.</text>
</comment>
<accession>A0ABX0TPX0</accession>
<dbReference type="EMBL" id="JAAOZC010000001">
    <property type="protein sequence ID" value="NIJ06809.1"/>
    <property type="molecule type" value="Genomic_DNA"/>
</dbReference>
<name>A0ABX0TPX0_9SPHN</name>